<feature type="domain" description="DUF6923" evidence="3">
    <location>
        <begin position="48"/>
        <end position="295"/>
    </location>
</feature>
<evidence type="ECO:0000313" key="4">
    <source>
        <dbReference type="EMBL" id="GGM99180.1"/>
    </source>
</evidence>
<dbReference type="Gene3D" id="2.60.40.10">
    <property type="entry name" value="Immunoglobulins"/>
    <property type="match status" value="2"/>
</dbReference>
<dbReference type="EMBL" id="BMLI01000002">
    <property type="protein sequence ID" value="GGM99180.1"/>
    <property type="molecule type" value="Genomic_DNA"/>
</dbReference>
<accession>A0ABQ2I5D5</accession>
<keyword evidence="1" id="KW-0732">Signal</keyword>
<feature type="chain" id="PRO_5047046798" description="Secreted protein (Por secretion system target)" evidence="1">
    <location>
        <begin position="30"/>
        <end position="758"/>
    </location>
</feature>
<evidence type="ECO:0000259" key="3">
    <source>
        <dbReference type="Pfam" id="PF21959"/>
    </source>
</evidence>
<dbReference type="NCBIfam" id="TIGR04183">
    <property type="entry name" value="Por_Secre_tail"/>
    <property type="match status" value="1"/>
</dbReference>
<name>A0ABQ2I5D5_9BACT</name>
<evidence type="ECO:0000313" key="5">
    <source>
        <dbReference type="Proteomes" id="UP000632339"/>
    </source>
</evidence>
<dbReference type="Pfam" id="PF18962">
    <property type="entry name" value="Por_Secre_tail"/>
    <property type="match status" value="1"/>
</dbReference>
<dbReference type="Proteomes" id="UP000632339">
    <property type="component" value="Unassembled WGS sequence"/>
</dbReference>
<dbReference type="InterPro" id="IPR013783">
    <property type="entry name" value="Ig-like_fold"/>
</dbReference>
<feature type="signal peptide" evidence="1">
    <location>
        <begin position="1"/>
        <end position="29"/>
    </location>
</feature>
<sequence>MKKVYCIKPFFKGALAICTYLMGVPVSWGQEPTAFTCTSSAYQVSGPNTGNSTLYSYNVSTGTQTIIGALPARINAIGYNTLDNYIWGINVLTNQVVKIGANAALSTYSVPNLPAPTVTPYYNVGEVFGDGYLFIYSRLAARYYVIDINPARTSTYLQLVDPTASYALDTAPFGNTFAGVSSLDISDIVYDASNGLLHGIIDAQSATNAYRRFTINPVTQQVTITPTTVAGGGIQNNEKVAFGSIFIDQTPNTFYVFANTLGGFYRVDVTTNTATLISTALTGGANNNDGASCPNALLVTSISGMVLHDPDGGNVNNSTGNANSVPSGLYANLIGTDGNVVAVAPVNSSGFYGFNNIPVGNYYVVLSTTNGTPGTPAPLPELPAGWANTGEFIGPENTGNTAPADGISPVFTVGGNSTDINFGIQQPPVADVKSYLVPNAAFSATPIAGYPSLPGYQSIPASSANLTGYPTGGALSGSDPEDCAGPGTCNTGTGTTFNIETINGSTELYYDFGAGPVAIDVSGGPVSISNFDVAKLVIYGITGSGTGGNLIGFTYSLTDNAGATSSSAAYSIETESPMPVTLVSFKARLESNTVNLTWITSSEENSKGFEIERSTNASVWARIGFVQSISPEAGSTNQLDYRFTDLAPLQRKSYYRLKMIDFDGKYTHSSVRVITAENGASVHAFPNPAMDELTIDGLTGSETVKVLDIFGRTLVESSNNEAEVRKTLDIRHLPNGTYLINIRMPDGTSVSQKLIKSK</sequence>
<evidence type="ECO:0008006" key="6">
    <source>
        <dbReference type="Google" id="ProtNLM"/>
    </source>
</evidence>
<dbReference type="InterPro" id="IPR026444">
    <property type="entry name" value="Secre_tail"/>
</dbReference>
<protein>
    <recommendedName>
        <fullName evidence="6">Secreted protein (Por secretion system target)</fullName>
    </recommendedName>
</protein>
<dbReference type="RefSeq" id="WP_033402348.1">
    <property type="nucleotide sequence ID" value="NZ_BMLI01000002.1"/>
</dbReference>
<reference evidence="5" key="1">
    <citation type="journal article" date="2019" name="Int. J. Syst. Evol. Microbiol.">
        <title>The Global Catalogue of Microorganisms (GCM) 10K type strain sequencing project: providing services to taxonomists for standard genome sequencing and annotation.</title>
        <authorList>
            <consortium name="The Broad Institute Genomics Platform"/>
            <consortium name="The Broad Institute Genome Sequencing Center for Infectious Disease"/>
            <person name="Wu L."/>
            <person name="Ma J."/>
        </authorList>
    </citation>
    <scope>NUCLEOTIDE SEQUENCE [LARGE SCALE GENOMIC DNA]</scope>
    <source>
        <strain evidence="5">CGMCC 1.6375</strain>
    </source>
</reference>
<dbReference type="InterPro" id="IPR054215">
    <property type="entry name" value="DUF6923"/>
</dbReference>
<gene>
    <name evidence="4" type="ORF">GCM10010967_36420</name>
</gene>
<dbReference type="Pfam" id="PF21959">
    <property type="entry name" value="DUF6923"/>
    <property type="match status" value="1"/>
</dbReference>
<keyword evidence="5" id="KW-1185">Reference proteome</keyword>
<evidence type="ECO:0000259" key="2">
    <source>
        <dbReference type="Pfam" id="PF18962"/>
    </source>
</evidence>
<organism evidence="4 5">
    <name type="scientific">Dyadobacter beijingensis</name>
    <dbReference type="NCBI Taxonomy" id="365489"/>
    <lineage>
        <taxon>Bacteria</taxon>
        <taxon>Pseudomonadati</taxon>
        <taxon>Bacteroidota</taxon>
        <taxon>Cytophagia</taxon>
        <taxon>Cytophagales</taxon>
        <taxon>Spirosomataceae</taxon>
        <taxon>Dyadobacter</taxon>
    </lineage>
</organism>
<comment type="caution">
    <text evidence="4">The sequence shown here is derived from an EMBL/GenBank/DDBJ whole genome shotgun (WGS) entry which is preliminary data.</text>
</comment>
<evidence type="ECO:0000256" key="1">
    <source>
        <dbReference type="SAM" id="SignalP"/>
    </source>
</evidence>
<feature type="domain" description="Secretion system C-terminal sorting" evidence="2">
    <location>
        <begin position="685"/>
        <end position="755"/>
    </location>
</feature>
<proteinExistence type="predicted"/>
<dbReference type="SUPFAM" id="SSF117074">
    <property type="entry name" value="Hypothetical protein PA1324"/>
    <property type="match status" value="1"/>
</dbReference>